<name>S0A4B2_9CAUD</name>
<sequence length="302" mass="35207">MPIINKKQNQVLEQTEINMENQNKIIGKRKYEALKALNLEEINDETIGFFNMQFPDLTIAEALKKIEAYEEKHPTVFVVEKKATPEKKQEPKPFLTKELLWEVFNRKYFELNKVKYSRSEDSIENLKPLVYYFIGDFENFKKCKNVSPISAPDKNKGLLIIGGYGNGKTSVMKAMEESMKFSNFTFKTKTANDVVLQYEACETNTEKELFWKDMVTGVLNFDDLLTEREANNYGKINIFKDILEKRYDANKRTYATCNFNDEFPDDVSKGLEQFGLKYGSRVFDRLFSMFNVVVFKGGSQRK</sequence>
<dbReference type="SUPFAM" id="SSF52540">
    <property type="entry name" value="P-loop containing nucleoside triphosphate hydrolases"/>
    <property type="match status" value="1"/>
</dbReference>
<evidence type="ECO:0000313" key="2">
    <source>
        <dbReference type="Proteomes" id="UP000014736"/>
    </source>
</evidence>
<dbReference type="RefSeq" id="YP_008242030.1">
    <property type="nucleotide sequence ID" value="NC_021803.1"/>
</dbReference>
<dbReference type="InterPro" id="IPR027417">
    <property type="entry name" value="P-loop_NTPase"/>
</dbReference>
<organism evidence="1 2">
    <name type="scientific">Cellulophaga phage phi13:2</name>
    <dbReference type="NCBI Taxonomy" id="1328030"/>
    <lineage>
        <taxon>Viruses</taxon>
        <taxon>Duplodnaviria</taxon>
        <taxon>Heunggongvirae</taxon>
        <taxon>Uroviricota</taxon>
        <taxon>Caudoviricetes</taxon>
        <taxon>Pachyviridae</taxon>
        <taxon>Baltivirus</taxon>
        <taxon>Baltivirus phi13duo</taxon>
    </lineage>
</organism>
<evidence type="ECO:0000313" key="1">
    <source>
        <dbReference type="EMBL" id="AGO49615.1"/>
    </source>
</evidence>
<keyword evidence="2" id="KW-1185">Reference proteome</keyword>
<gene>
    <name evidence="1" type="ORF">Phi13:2_gp005</name>
</gene>
<reference evidence="2" key="2">
    <citation type="submission" date="2013-03" db="EMBL/GenBank/DDBJ databases">
        <title>The Cellulophaga phages: a novel, diverse, and globally ubiquitous model system.</title>
        <authorList>
            <person name="Holmfeldt K."/>
            <person name="Solonenko N."/>
            <person name="Shah M."/>
            <person name="Corrier K."/>
            <person name="Riemann L."/>
            <person name="VerBerkmoes N.C."/>
            <person name="Sullivan M.B."/>
        </authorList>
    </citation>
    <scope>NUCLEOTIDE SEQUENCE [LARGE SCALE GENOMIC DNA]</scope>
</reference>
<dbReference type="EMBL" id="KC821633">
    <property type="protein sequence ID" value="AGO49615.1"/>
    <property type="molecule type" value="Genomic_DNA"/>
</dbReference>
<dbReference type="KEGG" id="vg:16881379"/>
<dbReference type="Proteomes" id="UP000014736">
    <property type="component" value="Segment"/>
</dbReference>
<reference evidence="1 2" key="1">
    <citation type="journal article" date="2013" name="Proc. Natl. Acad. Sci. U.S.A.">
        <title>Twelve previously unknown phage genera are ubiquitous in global oceans.</title>
        <authorList>
            <person name="Holmfeldt K."/>
            <person name="Solonenko N."/>
            <person name="Shah M."/>
            <person name="Corrier K."/>
            <person name="Riemann L."/>
            <person name="Verberkmoes N.C."/>
            <person name="Sullivan M.B."/>
        </authorList>
    </citation>
    <scope>NUCLEOTIDE SEQUENCE [LARGE SCALE GENOMIC DNA]</scope>
    <source>
        <strain evidence="1">Phi13:2</strain>
    </source>
</reference>
<dbReference type="Gene3D" id="3.40.50.300">
    <property type="entry name" value="P-loop containing nucleotide triphosphate hydrolases"/>
    <property type="match status" value="1"/>
</dbReference>
<dbReference type="GeneID" id="16881379"/>
<dbReference type="OrthoDB" id="5025at10239"/>
<accession>S0A4B2</accession>
<proteinExistence type="predicted"/>
<protein>
    <submittedName>
        <fullName evidence="1">DNA replication protein</fullName>
    </submittedName>
</protein>